<protein>
    <submittedName>
        <fullName evidence="3">DnaJ-class molecular chaperone with C-terminal Zn finger domain</fullName>
    </submittedName>
</protein>
<dbReference type="EMBL" id="CM001487">
    <property type="protein sequence ID" value="EIM58437.1"/>
    <property type="molecule type" value="Genomic_DNA"/>
</dbReference>
<feature type="coiled-coil region" evidence="2">
    <location>
        <begin position="186"/>
        <end position="245"/>
    </location>
</feature>
<keyword evidence="1" id="KW-0235">DNA replication</keyword>
<dbReference type="SUPFAM" id="SSF46565">
    <property type="entry name" value="Chaperone J-domain"/>
    <property type="match status" value="1"/>
</dbReference>
<reference evidence="3 4" key="1">
    <citation type="submission" date="2010-08" db="EMBL/GenBank/DDBJ databases">
        <authorList>
            <consortium name="US DOE Joint Genome Institute (JGI-PGF)"/>
            <person name="Lucas S."/>
            <person name="Copeland A."/>
            <person name="Lapidus A."/>
            <person name="Cheng J.-F."/>
            <person name="Bruce D."/>
            <person name="Goodwin L."/>
            <person name="Pitluck S."/>
            <person name="Land M.L."/>
            <person name="Hauser L."/>
            <person name="Chang Y.-J."/>
            <person name="Anderson I.J."/>
            <person name="Johnson E."/>
            <person name="Mulhopadhyay B."/>
            <person name="Kyrpides N."/>
            <person name="Woyke T.J."/>
        </authorList>
    </citation>
    <scope>NUCLEOTIDE SEQUENCE [LARGE SCALE GENOMIC DNA]</scope>
    <source>
        <strain evidence="3 4">6</strain>
    </source>
</reference>
<evidence type="ECO:0000313" key="3">
    <source>
        <dbReference type="EMBL" id="EIM58437.1"/>
    </source>
</evidence>
<dbReference type="STRING" id="633697.EubceDRAFT1_2735"/>
<dbReference type="eggNOG" id="COG0484">
    <property type="taxonomic scope" value="Bacteria"/>
</dbReference>
<evidence type="ECO:0000313" key="4">
    <source>
        <dbReference type="Proteomes" id="UP000005753"/>
    </source>
</evidence>
<dbReference type="OrthoDB" id="2216447at2"/>
<keyword evidence="4" id="KW-1185">Reference proteome</keyword>
<reference evidence="3 4" key="2">
    <citation type="submission" date="2012-02" db="EMBL/GenBank/DDBJ databases">
        <title>Improved High-Quality Draft sequence of Eubacterium cellulosolvens 6.</title>
        <authorList>
            <consortium name="US DOE Joint Genome Institute"/>
            <person name="Lucas S."/>
            <person name="Han J."/>
            <person name="Lapidus A."/>
            <person name="Cheng J.-F."/>
            <person name="Goodwin L."/>
            <person name="Pitluck S."/>
            <person name="Peters L."/>
            <person name="Mikhailova N."/>
            <person name="Gu W."/>
            <person name="Detter J.C."/>
            <person name="Han C."/>
            <person name="Tapia R."/>
            <person name="Land M."/>
            <person name="Hauser L."/>
            <person name="Kyrpides N."/>
            <person name="Ivanova N."/>
            <person name="Pagani I."/>
            <person name="Johnson E."/>
            <person name="Mukhopadhyay B."/>
            <person name="Anderson I."/>
            <person name="Woyke T."/>
        </authorList>
    </citation>
    <scope>NUCLEOTIDE SEQUENCE [LARGE SCALE GENOMIC DNA]</scope>
    <source>
        <strain evidence="3 4">6</strain>
    </source>
</reference>
<organism evidence="3 4">
    <name type="scientific">Eubacterium cellulosolvens (strain ATCC 43171 / JCM 9499 / 6)</name>
    <name type="common">Cillobacterium cellulosolvens</name>
    <dbReference type="NCBI Taxonomy" id="633697"/>
    <lineage>
        <taxon>Bacteria</taxon>
        <taxon>Bacillati</taxon>
        <taxon>Bacillota</taxon>
        <taxon>Clostridia</taxon>
        <taxon>Eubacteriales</taxon>
        <taxon>Eubacteriaceae</taxon>
        <taxon>Eubacterium</taxon>
    </lineage>
</organism>
<sequence>MGDDIVRVRNSSYAKYEELLMRRDEIKKQAFLYERAYVREFGDLILDVFRMKMEAIRKKKTIGYCQAFANRGESVDQKALQAYLAKELAEYQEKLDGMIRDHEAAKKNWQISEADLLRIKRIYHRLVKKIHPDIYPLTDENEELSELWQRLIAAYNCNNLREMEETEFLVNALLEKLESGLSAVSIPDIDEKIAELEAEIEKIKSTDPYQYRYLLEDETAVSEKKGELREELKAYEDYCRQLDEVLSGLLQKGVTLTWRMN</sequence>
<evidence type="ECO:0000256" key="2">
    <source>
        <dbReference type="SAM" id="Coils"/>
    </source>
</evidence>
<gene>
    <name evidence="3" type="ORF">EubceDRAFT1_2735</name>
</gene>
<evidence type="ECO:0000256" key="1">
    <source>
        <dbReference type="ARBA" id="ARBA00022705"/>
    </source>
</evidence>
<dbReference type="Gene3D" id="1.10.287.110">
    <property type="entry name" value="DnaJ domain"/>
    <property type="match status" value="1"/>
</dbReference>
<dbReference type="GO" id="GO:0006260">
    <property type="term" value="P:DNA replication"/>
    <property type="evidence" value="ECO:0007669"/>
    <property type="project" value="UniProtKB-KW"/>
</dbReference>
<accession>I5AXB4</accession>
<dbReference type="HOGENOM" id="CLU_1064550_0_0_9"/>
<name>I5AXB4_EUBC6</name>
<dbReference type="InterPro" id="IPR036869">
    <property type="entry name" value="J_dom_sf"/>
</dbReference>
<keyword evidence="2" id="KW-0175">Coiled coil</keyword>
<dbReference type="Proteomes" id="UP000005753">
    <property type="component" value="Chromosome"/>
</dbReference>
<dbReference type="AlphaFoldDB" id="I5AXB4"/>
<proteinExistence type="predicted"/>